<dbReference type="GO" id="GO:0005543">
    <property type="term" value="F:phospholipid binding"/>
    <property type="evidence" value="ECO:0007669"/>
    <property type="project" value="InterPro"/>
</dbReference>
<dbReference type="InterPro" id="IPR041681">
    <property type="entry name" value="PH_9"/>
</dbReference>
<keyword evidence="15" id="KW-1185">Reference proteome</keyword>
<feature type="region of interest" description="Disordered" evidence="11">
    <location>
        <begin position="424"/>
        <end position="471"/>
    </location>
</feature>
<dbReference type="Pfam" id="PF15410">
    <property type="entry name" value="PH_9"/>
    <property type="match status" value="1"/>
</dbReference>
<dbReference type="Pfam" id="PF01369">
    <property type="entry name" value="Sec7"/>
    <property type="match status" value="1"/>
</dbReference>
<evidence type="ECO:0000256" key="4">
    <source>
        <dbReference type="ARBA" id="ARBA00023121"/>
    </source>
</evidence>
<feature type="region of interest" description="Disordered" evidence="11">
    <location>
        <begin position="206"/>
        <end position="284"/>
    </location>
</feature>
<dbReference type="InterPro" id="IPR023394">
    <property type="entry name" value="Sec7_C_sf"/>
</dbReference>
<comment type="function">
    <text evidence="7">Guanine nucleotide exchange factor for ARF6 and ARL14/ARF7. Through ARL14 activation, controls the movement of MHC class II-containing vesicles along the actin cytoskeleton in dendritic cells. Involved in membrane recycling. Interacts with several phosphatidylinositol phosphate species, including phosphatidylinositol 3,4-bisphosphate, phosphatidylinositol 3,5-bisphosphate and phosphatidylinositol 4,5-bisphosphate.</text>
</comment>
<keyword evidence="4" id="KW-0446">Lipid-binding</keyword>
<feature type="region of interest" description="Disordered" evidence="11">
    <location>
        <begin position="95"/>
        <end position="157"/>
    </location>
</feature>
<dbReference type="InterPro" id="IPR035999">
    <property type="entry name" value="Sec7_dom_sf"/>
</dbReference>
<reference evidence="14" key="1">
    <citation type="submission" date="2018-03" db="EMBL/GenBank/DDBJ databases">
        <title>ARS-UCD1.2.</title>
        <authorList>
            <person name="Rosen B.D."/>
            <person name="Bickhart D.M."/>
            <person name="Koren S."/>
            <person name="Schnabel R.D."/>
            <person name="Hall R."/>
            <person name="Zimin A."/>
            <person name="Dreischer C."/>
            <person name="Schultheiss S."/>
            <person name="Schroeder S.G."/>
            <person name="Elsik C.G."/>
            <person name="Couldrey C."/>
            <person name="Liu G.E."/>
            <person name="Van Tassell C.P."/>
            <person name="Phillippy A.M."/>
            <person name="Smith T.P.L."/>
            <person name="Medrano J.F."/>
        </authorList>
    </citation>
    <scope>NUCLEOTIDE SEQUENCE [LARGE SCALE GENOMIC DNA]</scope>
    <source>
        <strain evidence="14">Hereford</strain>
    </source>
</reference>
<dbReference type="PANTHER" id="PTHR10663">
    <property type="entry name" value="GUANYL-NUCLEOTIDE EXCHANGE FACTOR"/>
    <property type="match status" value="1"/>
</dbReference>
<evidence type="ECO:0000256" key="1">
    <source>
        <dbReference type="ARBA" id="ARBA00004632"/>
    </source>
</evidence>
<feature type="region of interest" description="Disordered" evidence="11">
    <location>
        <begin position="531"/>
        <end position="718"/>
    </location>
</feature>
<evidence type="ECO:0000313" key="15">
    <source>
        <dbReference type="Proteomes" id="UP000009136"/>
    </source>
</evidence>
<feature type="region of interest" description="Disordered" evidence="11">
    <location>
        <begin position="326"/>
        <end position="378"/>
    </location>
</feature>
<feature type="region of interest" description="Disordered" evidence="11">
    <location>
        <begin position="885"/>
        <end position="906"/>
    </location>
</feature>
<feature type="region of interest" description="Disordered" evidence="11">
    <location>
        <begin position="484"/>
        <end position="507"/>
    </location>
</feature>
<evidence type="ECO:0000313" key="14">
    <source>
        <dbReference type="Ensembl" id="ENSBTAP00000090904.1"/>
    </source>
</evidence>
<feature type="domain" description="SEC7" evidence="13">
    <location>
        <begin position="706"/>
        <end position="878"/>
    </location>
</feature>
<dbReference type="PANTHER" id="PTHR10663:SF338">
    <property type="entry name" value="PH AND SEC7 DOMAIN-CONTAINING PROTEIN 4"/>
    <property type="match status" value="1"/>
</dbReference>
<keyword evidence="5" id="KW-0472">Membrane</keyword>
<feature type="compositionally biased region" description="Polar residues" evidence="11">
    <location>
        <begin position="611"/>
        <end position="620"/>
    </location>
</feature>
<dbReference type="FunFam" id="2.30.29.30:FF:000267">
    <property type="entry name" value="PH and SEC7 domain-containing protein 4"/>
    <property type="match status" value="1"/>
</dbReference>
<evidence type="ECO:0000256" key="8">
    <source>
        <dbReference type="ARBA" id="ARBA00074922"/>
    </source>
</evidence>
<dbReference type="PROSITE" id="PS50190">
    <property type="entry name" value="SEC7"/>
    <property type="match status" value="1"/>
</dbReference>
<dbReference type="SUPFAM" id="SSF50729">
    <property type="entry name" value="PH domain-like"/>
    <property type="match status" value="1"/>
</dbReference>
<dbReference type="Proteomes" id="UP000009136">
    <property type="component" value="Chromosome 11"/>
</dbReference>
<dbReference type="AlphaFoldDB" id="A0AAA9T2P1"/>
<dbReference type="CTD" id="23550"/>
<dbReference type="GeneID" id="532237"/>
<dbReference type="Ensembl" id="ENSBTAT00000104500.2">
    <property type="protein sequence ID" value="ENSBTAP00000090904.1"/>
    <property type="gene ID" value="ENSBTAG00000019072.8"/>
</dbReference>
<feature type="region of interest" description="Disordered" evidence="11">
    <location>
        <begin position="31"/>
        <end position="83"/>
    </location>
</feature>
<feature type="domain" description="PH" evidence="12">
    <location>
        <begin position="918"/>
        <end position="1033"/>
    </location>
</feature>
<dbReference type="RefSeq" id="XP_010808398.2">
    <property type="nucleotide sequence ID" value="XM_010810096.4"/>
</dbReference>
<dbReference type="InterPro" id="IPR001605">
    <property type="entry name" value="PH_dom-spectrin-type"/>
</dbReference>
<proteinExistence type="predicted"/>
<dbReference type="GO" id="GO:0032012">
    <property type="term" value="P:regulation of ARF protein signal transduction"/>
    <property type="evidence" value="ECO:0007669"/>
    <property type="project" value="InterPro"/>
</dbReference>
<dbReference type="CDD" id="cd00171">
    <property type="entry name" value="Sec7"/>
    <property type="match status" value="1"/>
</dbReference>
<evidence type="ECO:0000259" key="13">
    <source>
        <dbReference type="PROSITE" id="PS50190"/>
    </source>
</evidence>
<dbReference type="SMART" id="SM00233">
    <property type="entry name" value="PH"/>
    <property type="match status" value="1"/>
</dbReference>
<dbReference type="GO" id="GO:0032587">
    <property type="term" value="C:ruffle membrane"/>
    <property type="evidence" value="ECO:0007669"/>
    <property type="project" value="UniProtKB-SubCell"/>
</dbReference>
<dbReference type="InterPro" id="IPR011993">
    <property type="entry name" value="PH-like_dom_sf"/>
</dbReference>
<dbReference type="PROSITE" id="PS50003">
    <property type="entry name" value="PH_DOMAIN"/>
    <property type="match status" value="1"/>
</dbReference>
<sequence length="1197" mass="129498">MGLEGLGFGPGLGPCTRLRFRLVSGLEEDTGAGLQTPAVGPAGAPQVVQEAPARPAGPRRRRQTSRTASPAPPRAAGSAAALVSAPETQCLPRAARQSWTGPAPGAAAAPQPPSPRLGSGPWGARAGGRPEQEPRGTRGTCGVPVAPLASTPSNPHNGLVKADVPEGSNAAYAHWIMGDDGLCGHPRPVETLDICLGDNLQPHSEAHLGETCGHPEPLEPHGEQTWASDPPDAVRPDVCPQGSSPEPMHLGSGSSQERAGQKTTSPGSPRDNQPLGSPGQSQSTSTQVVFWAGILQAQMCVLDLEEELEKTEGLRAELRCCIPTAPADLPTFPSSPVGPRNSGLLPSPPPDANEASEDDSSGPEGEPQKPAWPREGTLDLSPEWSAEEESIFFDNPLFLESPCSDTSASETHFSWGFSDSYVDVRTGSQSPQTLEPPPSEGRVPWELGGEPDLGESTAESSGHTTPPFPVPTYRPHSFSWVMVDTPEGAPAAPSSQEETESSLRDSLDPALPAASCVDKTLSWETEHVEYNGSPATHPVQPWVGPSTQGWPTKVIPSWPTGPLSSQDRGDKDTECVQESAPCTVTPGHPWGSPASSPEPSSPESGVRGPNSLPSPVSSREGSLRLQGHPPGSVLPEWTLDAPSPSFLETDGAEPGSLEKEEAGEAPTQGKEVKLSPARTAEAGASQPDACLTSAKTLPGSPMPQVQPPEEGQRLPAGDKLANGVRTDKVAWNLASRLYHLEGFRKSEVAAYLRKNNDFSRAVAEAYLSFFQFGGQSLDRALRGFLQALVLSGETQERERILYQFSKRFHHCNPGLFSSVDCVHTLTCAIMLLNTDLHGQNIGKSMSCQEFITNLNGLRDGGNFPKELLKALYWSIRSEKLEWAVDEEDTARPEKAQPSPPAGKMSNPFLQLAQDPTVPTYKQGFLARKMHQDADGKKTPWGKRGWKMLHTLLRGMVLYFLKGEDHALDGESLVGQMVDEPVGVHHSLATPATHYTKKPHVFQLRTADWRLYLFQAPTAQEMTSWIARINLAAATHSAPPFPAAVGSQRKFVRPILPVGPTQGSLEEQHRSHENCLDAASDDLLDLQRNLPERRGRSRELEDYRLRKEYLEYEKTRYETYLQLLVARLHCPSEDLDLWEEQLGREAGGLQEPKPSLKKSHSSPSLHQDEAPTTAKVKRNISERRTYRKIIPKRNRNQL</sequence>
<gene>
    <name evidence="14" type="primary">PSD4</name>
</gene>
<keyword evidence="2" id="KW-1003">Cell membrane</keyword>
<evidence type="ECO:0000256" key="6">
    <source>
        <dbReference type="ARBA" id="ARBA00023273"/>
    </source>
</evidence>
<dbReference type="Gene3D" id="1.10.1000.11">
    <property type="entry name" value="Arf Nucleotide-binding Site Opener,domain 2"/>
    <property type="match status" value="1"/>
</dbReference>
<organism evidence="14 15">
    <name type="scientific">Bos taurus</name>
    <name type="common">Bovine</name>
    <dbReference type="NCBI Taxonomy" id="9913"/>
    <lineage>
        <taxon>Eukaryota</taxon>
        <taxon>Metazoa</taxon>
        <taxon>Chordata</taxon>
        <taxon>Craniata</taxon>
        <taxon>Vertebrata</taxon>
        <taxon>Euteleostomi</taxon>
        <taxon>Mammalia</taxon>
        <taxon>Eutheria</taxon>
        <taxon>Laurasiatheria</taxon>
        <taxon>Artiodactyla</taxon>
        <taxon>Ruminantia</taxon>
        <taxon>Pecora</taxon>
        <taxon>Bovidae</taxon>
        <taxon>Bovinae</taxon>
        <taxon>Bos</taxon>
    </lineage>
</organism>
<dbReference type="CDD" id="cd13295">
    <property type="entry name" value="PH_EFA6"/>
    <property type="match status" value="1"/>
</dbReference>
<comment type="subcellular location">
    <subcellularLocation>
        <location evidence="1">Cell projection</location>
        <location evidence="1">Ruffle membrane</location>
    </subcellularLocation>
</comment>
<keyword evidence="3" id="KW-0344">Guanine-nucleotide releasing factor</keyword>
<dbReference type="InterPro" id="IPR001849">
    <property type="entry name" value="PH_domain"/>
</dbReference>
<evidence type="ECO:0000256" key="2">
    <source>
        <dbReference type="ARBA" id="ARBA00022475"/>
    </source>
</evidence>
<name>A0AAA9T2P1_BOVIN</name>
<feature type="region of interest" description="Disordered" evidence="11">
    <location>
        <begin position="1145"/>
        <end position="1197"/>
    </location>
</feature>
<evidence type="ECO:0000256" key="11">
    <source>
        <dbReference type="SAM" id="MobiDB-lite"/>
    </source>
</evidence>
<evidence type="ECO:0000256" key="9">
    <source>
        <dbReference type="ARBA" id="ARBA00076132"/>
    </source>
</evidence>
<evidence type="ECO:0000256" key="3">
    <source>
        <dbReference type="ARBA" id="ARBA00022658"/>
    </source>
</evidence>
<dbReference type="FunFam" id="1.10.1000.11:FF:000004">
    <property type="entry name" value="PH and SEC7 domain-containing protein 2"/>
    <property type="match status" value="1"/>
</dbReference>
<feature type="compositionally biased region" description="Low complexity" evidence="11">
    <location>
        <begin position="65"/>
        <end position="83"/>
    </location>
</feature>
<feature type="compositionally biased region" description="Low complexity" evidence="11">
    <location>
        <begin position="592"/>
        <end position="604"/>
    </location>
</feature>
<dbReference type="Gene3D" id="2.30.29.30">
    <property type="entry name" value="Pleckstrin-homology domain (PH domain)/Phosphotyrosine-binding domain (PTB)"/>
    <property type="match status" value="1"/>
</dbReference>
<dbReference type="SUPFAM" id="SSF48425">
    <property type="entry name" value="Sec7 domain"/>
    <property type="match status" value="1"/>
</dbReference>
<keyword evidence="6" id="KW-0966">Cell projection</keyword>
<accession>A0AAA9T2P1</accession>
<feature type="compositionally biased region" description="Polar residues" evidence="11">
    <location>
        <begin position="252"/>
        <end position="271"/>
    </location>
</feature>
<feature type="compositionally biased region" description="Basic residues" evidence="11">
    <location>
        <begin position="1184"/>
        <end position="1197"/>
    </location>
</feature>
<dbReference type="PRINTS" id="PR00683">
    <property type="entry name" value="SPECTRINPH"/>
</dbReference>
<evidence type="ECO:0000256" key="7">
    <source>
        <dbReference type="ARBA" id="ARBA00059899"/>
    </source>
</evidence>
<dbReference type="SMART" id="SM00222">
    <property type="entry name" value="Sec7"/>
    <property type="match status" value="1"/>
</dbReference>
<evidence type="ECO:0000256" key="10">
    <source>
        <dbReference type="ARBA" id="ARBA00081986"/>
    </source>
</evidence>
<dbReference type="GeneTree" id="ENSGT00940000161976"/>
<evidence type="ECO:0000256" key="5">
    <source>
        <dbReference type="ARBA" id="ARBA00023136"/>
    </source>
</evidence>
<evidence type="ECO:0000259" key="12">
    <source>
        <dbReference type="PROSITE" id="PS50003"/>
    </source>
</evidence>
<protein>
    <recommendedName>
        <fullName evidence="8">PH and SEC7 domain-containing protein 4</fullName>
    </recommendedName>
    <alternativeName>
        <fullName evidence="9">Exchange factor for ADP-ribosylation factor guanine nucleotide factor 6 B</fullName>
    </alternativeName>
    <alternativeName>
        <fullName evidence="10">Pleckstrin homology and SEC7 domain-containing protein 4</fullName>
    </alternativeName>
</protein>
<dbReference type="GO" id="GO:0005085">
    <property type="term" value="F:guanyl-nucleotide exchange factor activity"/>
    <property type="evidence" value="ECO:0007669"/>
    <property type="project" value="UniProtKB-KW"/>
</dbReference>
<reference evidence="14" key="3">
    <citation type="submission" date="2025-09" db="UniProtKB">
        <authorList>
            <consortium name="Ensembl"/>
        </authorList>
    </citation>
    <scope>IDENTIFICATION</scope>
    <source>
        <strain evidence="14">Hereford</strain>
    </source>
</reference>
<reference evidence="14" key="2">
    <citation type="submission" date="2025-08" db="UniProtKB">
        <authorList>
            <consortium name="Ensembl"/>
        </authorList>
    </citation>
    <scope>IDENTIFICATION</scope>
    <source>
        <strain evidence="14">Hereford</strain>
    </source>
</reference>
<dbReference type="InterPro" id="IPR000904">
    <property type="entry name" value="Sec7_dom"/>
</dbReference>
<feature type="compositionally biased region" description="Low complexity" evidence="11">
    <location>
        <begin position="273"/>
        <end position="284"/>
    </location>
</feature>